<dbReference type="InterPro" id="IPR037257">
    <property type="entry name" value="T2SS_E_N_sf"/>
</dbReference>
<comment type="caution">
    <text evidence="10">The sequence shown here is derived from an EMBL/GenBank/DDBJ whole genome shotgun (WGS) entry which is preliminary data.</text>
</comment>
<dbReference type="InterPro" id="IPR054757">
    <property type="entry name" value="GSPE_N1E"/>
</dbReference>
<dbReference type="SUPFAM" id="SSF160246">
    <property type="entry name" value="EspE N-terminal domain-like"/>
    <property type="match status" value="1"/>
</dbReference>
<evidence type="ECO:0000256" key="6">
    <source>
        <dbReference type="ARBA" id="ARBA00022967"/>
    </source>
</evidence>
<dbReference type="PANTHER" id="PTHR30258:SF2">
    <property type="entry name" value="COMG OPERON PROTEIN 1"/>
    <property type="match status" value="1"/>
</dbReference>
<comment type="subcellular location">
    <subcellularLocation>
        <location evidence="8">Cell inner membrane</location>
    </subcellularLocation>
</comment>
<organism evidence="10 11">
    <name type="scientific">Bordetella genomosp. 10</name>
    <dbReference type="NCBI Taxonomy" id="1416804"/>
    <lineage>
        <taxon>Bacteria</taxon>
        <taxon>Pseudomonadati</taxon>
        <taxon>Pseudomonadota</taxon>
        <taxon>Betaproteobacteria</taxon>
        <taxon>Burkholderiales</taxon>
        <taxon>Alcaligenaceae</taxon>
        <taxon>Bordetella</taxon>
    </lineage>
</organism>
<dbReference type="InterPro" id="IPR013369">
    <property type="entry name" value="T2SS_GspE"/>
</dbReference>
<dbReference type="Gene3D" id="3.30.300.160">
    <property type="entry name" value="Type II secretion system, protein E, N-terminal domain"/>
    <property type="match status" value="1"/>
</dbReference>
<dbReference type="CDD" id="cd01129">
    <property type="entry name" value="PulE-GspE-like"/>
    <property type="match status" value="1"/>
</dbReference>
<dbReference type="GO" id="GO:0005886">
    <property type="term" value="C:plasma membrane"/>
    <property type="evidence" value="ECO:0007669"/>
    <property type="project" value="UniProtKB-SubCell"/>
</dbReference>
<sequence length="477" mass="51944">MSVALRPLPYAWARAQRAVLAAHAGAPRLTVSPRTPPWALAEIRRRYGELAVETVDDAVLETLLTATYSDTGDAATVMGAAENEIDLDRLMQDIPEIADLLEAQDDAPVIRMINALFTQAARDGASDIHIEPFETHSVVRYRVDGTLRDVVSPRKALHAALISRIKIMAHLDIAEKRLPQDGRIALRVGGRPIDVRVSTLPTGHGERAVLRLLDKEAGRLQLEKLGMGPALLGRLDTLIRQPHGIVLVTGPTGSGKTTTLYAALGRLDASTSNILTVEDPIEYDLPGISQTQVNAKIDMSFALALRAILRQDPDVIMIGEIRDLETAQIAVQASLTGHLVLATLHTNDAVSAVTRLTDMGVEPFLLASSLLGVLAQRLVRRLCTHCRAPHEEEGRVVYRPVGCAHCNHTGYSGRTGIHELFVVDEDVRRLVHEGRDEQALRAAAASAGMRSMREDGERWIAAGVTAPEEIVRVTRDH</sequence>
<dbReference type="Pfam" id="PF22341">
    <property type="entry name" value="GSPE_N1E"/>
    <property type="match status" value="1"/>
</dbReference>
<evidence type="ECO:0000256" key="1">
    <source>
        <dbReference type="ARBA" id="ARBA00006611"/>
    </source>
</evidence>
<dbReference type="InterPro" id="IPR027417">
    <property type="entry name" value="P-loop_NTPase"/>
</dbReference>
<keyword evidence="11" id="KW-1185">Reference proteome</keyword>
<reference evidence="11" key="1">
    <citation type="submission" date="2017-05" db="EMBL/GenBank/DDBJ databases">
        <title>Complete and WGS of Bordetella genogroups.</title>
        <authorList>
            <person name="Spilker T."/>
            <person name="Lipuma J."/>
        </authorList>
    </citation>
    <scope>NUCLEOTIDE SEQUENCE [LARGE SCALE GENOMIC DNA]</scope>
    <source>
        <strain evidence="11">AU16122</strain>
    </source>
</reference>
<evidence type="ECO:0000256" key="2">
    <source>
        <dbReference type="ARBA" id="ARBA00022448"/>
    </source>
</evidence>
<keyword evidence="2 8" id="KW-0813">Transport</keyword>
<dbReference type="SMART" id="SM00382">
    <property type="entry name" value="AAA"/>
    <property type="match status" value="1"/>
</dbReference>
<gene>
    <name evidence="10" type="ORF">CAL29_09590</name>
</gene>
<dbReference type="FunFam" id="3.40.50.300:FF:000398">
    <property type="entry name" value="Type IV pilus assembly ATPase PilB"/>
    <property type="match status" value="1"/>
</dbReference>
<proteinExistence type="inferred from homology"/>
<dbReference type="Gene3D" id="3.40.50.300">
    <property type="entry name" value="P-loop containing nucleotide triphosphate hydrolases"/>
    <property type="match status" value="1"/>
</dbReference>
<keyword evidence="3 8" id="KW-0547">Nucleotide-binding</keyword>
<comment type="similarity">
    <text evidence="1 8">Belongs to the GSP E family.</text>
</comment>
<evidence type="ECO:0000256" key="8">
    <source>
        <dbReference type="RuleBase" id="RU366070"/>
    </source>
</evidence>
<accession>A0A261S8W0</accession>
<dbReference type="FunFam" id="3.30.450.90:FF:000001">
    <property type="entry name" value="Type II secretion system ATPase GspE"/>
    <property type="match status" value="1"/>
</dbReference>
<dbReference type="GO" id="GO:0015627">
    <property type="term" value="C:type II protein secretion system complex"/>
    <property type="evidence" value="ECO:0007669"/>
    <property type="project" value="UniProtKB-UniRule"/>
</dbReference>
<dbReference type="InterPro" id="IPR003593">
    <property type="entry name" value="AAA+_ATPase"/>
</dbReference>
<dbReference type="RefSeq" id="WP_218831839.1">
    <property type="nucleotide sequence ID" value="NZ_NEVM01000002.1"/>
</dbReference>
<comment type="function">
    <text evidence="8">ATPase component of the type II secretion system required for the energy-dependent secretion of extracellular factors such as proteases and toxins from the periplasm. Acts as a molecular motor to provide the energy that is required for assembly of the pseudopilus and the extrusion of substrates generated in the cytoplasm.</text>
</comment>
<dbReference type="InterPro" id="IPR001482">
    <property type="entry name" value="T2SS/T4SS_dom"/>
</dbReference>
<dbReference type="NCBIfam" id="TIGR02533">
    <property type="entry name" value="type_II_gspE"/>
    <property type="match status" value="1"/>
</dbReference>
<evidence type="ECO:0000256" key="3">
    <source>
        <dbReference type="ARBA" id="ARBA00022741"/>
    </source>
</evidence>
<dbReference type="PROSITE" id="PS00662">
    <property type="entry name" value="T2SP_E"/>
    <property type="match status" value="1"/>
</dbReference>
<evidence type="ECO:0000256" key="4">
    <source>
        <dbReference type="ARBA" id="ARBA00022840"/>
    </source>
</evidence>
<dbReference type="Pfam" id="PF00437">
    <property type="entry name" value="T2SSE"/>
    <property type="match status" value="1"/>
</dbReference>
<dbReference type="GO" id="GO:0016887">
    <property type="term" value="F:ATP hydrolysis activity"/>
    <property type="evidence" value="ECO:0007669"/>
    <property type="project" value="TreeGrafter"/>
</dbReference>
<comment type="catalytic activity">
    <reaction evidence="7">
        <text>ATP + H2O + cellular proteinSide 1 = ADP + phosphate + cellular proteinSide 2.</text>
        <dbReference type="EC" id="7.4.2.8"/>
    </reaction>
</comment>
<dbReference type="Gene3D" id="3.30.450.90">
    <property type="match status" value="1"/>
</dbReference>
<name>A0A261S8W0_9BORD</name>
<dbReference type="GO" id="GO:0008564">
    <property type="term" value="F:protein-exporting ATPase activity"/>
    <property type="evidence" value="ECO:0007669"/>
    <property type="project" value="UniProtKB-EC"/>
</dbReference>
<dbReference type="GO" id="GO:0015628">
    <property type="term" value="P:protein secretion by the type II secretion system"/>
    <property type="evidence" value="ECO:0007669"/>
    <property type="project" value="UniProtKB-UniRule"/>
</dbReference>
<dbReference type="GO" id="GO:0005524">
    <property type="term" value="F:ATP binding"/>
    <property type="evidence" value="ECO:0007669"/>
    <property type="project" value="UniProtKB-UniRule"/>
</dbReference>
<protein>
    <recommendedName>
        <fullName evidence="8">Type II secretion system protein E</fullName>
        <shortName evidence="8">T2SS protein E</shortName>
    </recommendedName>
    <alternativeName>
        <fullName evidence="8">Type II traffic warden ATPase</fullName>
    </alternativeName>
</protein>
<dbReference type="AlphaFoldDB" id="A0A261S8W0"/>
<feature type="domain" description="Bacterial type II secretion system protein E" evidence="9">
    <location>
        <begin position="309"/>
        <end position="323"/>
    </location>
</feature>
<keyword evidence="4 8" id="KW-0067">ATP-binding</keyword>
<evidence type="ECO:0000313" key="11">
    <source>
        <dbReference type="Proteomes" id="UP000216020"/>
    </source>
</evidence>
<evidence type="ECO:0000256" key="7">
    <source>
        <dbReference type="ARBA" id="ARBA00034006"/>
    </source>
</evidence>
<dbReference type="SUPFAM" id="SSF52540">
    <property type="entry name" value="P-loop containing nucleoside triphosphate hydrolases"/>
    <property type="match status" value="1"/>
</dbReference>
<dbReference type="EMBL" id="NEVM01000002">
    <property type="protein sequence ID" value="OZI33828.1"/>
    <property type="molecule type" value="Genomic_DNA"/>
</dbReference>
<dbReference type="Proteomes" id="UP000216020">
    <property type="component" value="Unassembled WGS sequence"/>
</dbReference>
<keyword evidence="6" id="KW-1278">Translocase</keyword>
<evidence type="ECO:0000313" key="10">
    <source>
        <dbReference type="EMBL" id="OZI33828.1"/>
    </source>
</evidence>
<evidence type="ECO:0000259" key="9">
    <source>
        <dbReference type="PROSITE" id="PS00662"/>
    </source>
</evidence>
<keyword evidence="5 8" id="KW-0653">Protein transport</keyword>
<evidence type="ECO:0000256" key="5">
    <source>
        <dbReference type="ARBA" id="ARBA00022927"/>
    </source>
</evidence>
<dbReference type="PANTHER" id="PTHR30258">
    <property type="entry name" value="TYPE II SECRETION SYSTEM PROTEIN GSPE-RELATED"/>
    <property type="match status" value="1"/>
</dbReference>